<feature type="region of interest" description="Disordered" evidence="2">
    <location>
        <begin position="1284"/>
        <end position="1383"/>
    </location>
</feature>
<feature type="compositionally biased region" description="Basic and acidic residues" evidence="2">
    <location>
        <begin position="474"/>
        <end position="484"/>
    </location>
</feature>
<evidence type="ECO:0000259" key="3">
    <source>
        <dbReference type="PROSITE" id="PS50030"/>
    </source>
</evidence>
<dbReference type="EMBL" id="CP063137">
    <property type="protein sequence ID" value="QOU23213.1"/>
    <property type="molecule type" value="Genomic_DNA"/>
</dbReference>
<evidence type="ECO:0000256" key="2">
    <source>
        <dbReference type="SAM" id="MobiDB-lite"/>
    </source>
</evidence>
<feature type="compositionally biased region" description="Low complexity" evidence="2">
    <location>
        <begin position="404"/>
        <end position="414"/>
    </location>
</feature>
<dbReference type="Pfam" id="PF12763">
    <property type="entry name" value="EH"/>
    <property type="match status" value="3"/>
</dbReference>
<dbReference type="GO" id="GO:0006897">
    <property type="term" value="P:endocytosis"/>
    <property type="evidence" value="ECO:0007669"/>
    <property type="project" value="TreeGrafter"/>
</dbReference>
<evidence type="ECO:0000313" key="7">
    <source>
        <dbReference type="Proteomes" id="UP000663131"/>
    </source>
</evidence>
<feature type="compositionally biased region" description="Polar residues" evidence="2">
    <location>
        <begin position="841"/>
        <end position="852"/>
    </location>
</feature>
<feature type="compositionally biased region" description="Low complexity" evidence="2">
    <location>
        <begin position="1331"/>
        <end position="1354"/>
    </location>
</feature>
<feature type="compositionally biased region" description="Basic and acidic residues" evidence="2">
    <location>
        <begin position="981"/>
        <end position="991"/>
    </location>
</feature>
<feature type="compositionally biased region" description="Acidic residues" evidence="2">
    <location>
        <begin position="1153"/>
        <end position="1164"/>
    </location>
</feature>
<feature type="domain" description="EF-hand" evidence="5">
    <location>
        <begin position="186"/>
        <end position="221"/>
    </location>
</feature>
<evidence type="ECO:0000259" key="4">
    <source>
        <dbReference type="PROSITE" id="PS50031"/>
    </source>
</evidence>
<evidence type="ECO:0000259" key="5">
    <source>
        <dbReference type="PROSITE" id="PS50222"/>
    </source>
</evidence>
<dbReference type="PANTHER" id="PTHR11216:SF170">
    <property type="entry name" value="DYNAMIN ASSOCIATED PROTEIN 160, ISOFORM D"/>
    <property type="match status" value="1"/>
</dbReference>
<dbReference type="SMART" id="SM00165">
    <property type="entry name" value="UBA"/>
    <property type="match status" value="1"/>
</dbReference>
<dbReference type="GO" id="GO:0005509">
    <property type="term" value="F:calcium ion binding"/>
    <property type="evidence" value="ECO:0007669"/>
    <property type="project" value="InterPro"/>
</dbReference>
<evidence type="ECO:0000256" key="1">
    <source>
        <dbReference type="SAM" id="Coils"/>
    </source>
</evidence>
<accession>A0A871R9S8</accession>
<keyword evidence="1" id="KW-0175">Coiled coil</keyword>
<proteinExistence type="predicted"/>
<dbReference type="SUPFAM" id="SSF47473">
    <property type="entry name" value="EF-hand"/>
    <property type="match status" value="3"/>
</dbReference>
<dbReference type="PROSITE" id="PS50031">
    <property type="entry name" value="EH"/>
    <property type="match status" value="3"/>
</dbReference>
<organism evidence="6 7">
    <name type="scientific">Dekkera bruxellensis</name>
    <name type="common">Brettanomyces custersii</name>
    <dbReference type="NCBI Taxonomy" id="5007"/>
    <lineage>
        <taxon>Eukaryota</taxon>
        <taxon>Fungi</taxon>
        <taxon>Dikarya</taxon>
        <taxon>Ascomycota</taxon>
        <taxon>Saccharomycotina</taxon>
        <taxon>Pichiomycetes</taxon>
        <taxon>Pichiales</taxon>
        <taxon>Pichiaceae</taxon>
        <taxon>Brettanomyces</taxon>
    </lineage>
</organism>
<dbReference type="InterPro" id="IPR000261">
    <property type="entry name" value="EH_dom"/>
</dbReference>
<feature type="region of interest" description="Disordered" evidence="2">
    <location>
        <begin position="117"/>
        <end position="136"/>
    </location>
</feature>
<dbReference type="InterPro" id="IPR009060">
    <property type="entry name" value="UBA-like_sf"/>
</dbReference>
<dbReference type="GO" id="GO:0005737">
    <property type="term" value="C:cytoplasm"/>
    <property type="evidence" value="ECO:0007669"/>
    <property type="project" value="TreeGrafter"/>
</dbReference>
<feature type="compositionally biased region" description="Basic and acidic residues" evidence="2">
    <location>
        <begin position="1201"/>
        <end position="1212"/>
    </location>
</feature>
<dbReference type="Gene3D" id="1.10.238.10">
    <property type="entry name" value="EF-hand"/>
    <property type="match status" value="3"/>
</dbReference>
<feature type="compositionally biased region" description="Basic and acidic residues" evidence="2">
    <location>
        <begin position="1048"/>
        <end position="1077"/>
    </location>
</feature>
<dbReference type="InterPro" id="IPR011992">
    <property type="entry name" value="EF-hand-dom_pair"/>
</dbReference>
<dbReference type="InterPro" id="IPR002048">
    <property type="entry name" value="EF_hand_dom"/>
</dbReference>
<feature type="compositionally biased region" description="Low complexity" evidence="2">
    <location>
        <begin position="433"/>
        <end position="451"/>
    </location>
</feature>
<reference evidence="6" key="2">
    <citation type="journal article" name="BMC Genomics">
        <title>New genome assemblies reveal patterns of domestication and adaptation across Brettanomyces (Dekkera) species.</title>
        <authorList>
            <person name="Roach M.J."/>
            <person name="Borneman A.R."/>
        </authorList>
    </citation>
    <scope>NUCLEOTIDE SEQUENCE</scope>
    <source>
        <strain evidence="6">UCD 2041</strain>
    </source>
</reference>
<feature type="compositionally biased region" description="Polar residues" evidence="2">
    <location>
        <begin position="941"/>
        <end position="952"/>
    </location>
</feature>
<reference evidence="6" key="1">
    <citation type="submission" date="2020-10" db="EMBL/GenBank/DDBJ databases">
        <authorList>
            <person name="Palmer J.M."/>
        </authorList>
    </citation>
    <scope>NUCLEOTIDE SEQUENCE</scope>
    <source>
        <strain evidence="6">UCD 2041</strain>
    </source>
</reference>
<dbReference type="SMART" id="SM00054">
    <property type="entry name" value="EFh"/>
    <property type="match status" value="3"/>
</dbReference>
<dbReference type="RefSeq" id="XP_041139706.1">
    <property type="nucleotide sequence ID" value="XM_041281915.1"/>
</dbReference>
<evidence type="ECO:0000313" key="6">
    <source>
        <dbReference type="EMBL" id="QOU23213.1"/>
    </source>
</evidence>
<feature type="domain" description="UBA" evidence="3">
    <location>
        <begin position="1380"/>
        <end position="1427"/>
    </location>
</feature>
<feature type="region of interest" description="Disordered" evidence="2">
    <location>
        <begin position="839"/>
        <end position="1235"/>
    </location>
</feature>
<dbReference type="GO" id="GO:0005886">
    <property type="term" value="C:plasma membrane"/>
    <property type="evidence" value="ECO:0007669"/>
    <property type="project" value="TreeGrafter"/>
</dbReference>
<feature type="compositionally biased region" description="Basic and acidic residues" evidence="2">
    <location>
        <begin position="1368"/>
        <end position="1382"/>
    </location>
</feature>
<dbReference type="Pfam" id="PF00627">
    <property type="entry name" value="UBA"/>
    <property type="match status" value="1"/>
</dbReference>
<feature type="domain" description="EH" evidence="4">
    <location>
        <begin position="298"/>
        <end position="387"/>
    </location>
</feature>
<feature type="region of interest" description="Disordered" evidence="2">
    <location>
        <begin position="433"/>
        <end position="603"/>
    </location>
</feature>
<dbReference type="PANTHER" id="PTHR11216">
    <property type="entry name" value="EH DOMAIN"/>
    <property type="match status" value="1"/>
</dbReference>
<dbReference type="Gene3D" id="1.10.8.10">
    <property type="entry name" value="DNA helicase RuvA subunit, C-terminal domain"/>
    <property type="match status" value="1"/>
</dbReference>
<name>A0A871R9S8_DEKBR</name>
<feature type="domain" description="EF-hand" evidence="5">
    <location>
        <begin position="297"/>
        <end position="332"/>
    </location>
</feature>
<feature type="compositionally biased region" description="Basic and acidic residues" evidence="2">
    <location>
        <begin position="869"/>
        <end position="917"/>
    </location>
</feature>
<feature type="region of interest" description="Disordered" evidence="2">
    <location>
        <begin position="240"/>
        <end position="286"/>
    </location>
</feature>
<dbReference type="Proteomes" id="UP000663131">
    <property type="component" value="Chromosome 9"/>
</dbReference>
<dbReference type="GeneID" id="64575330"/>
<gene>
    <name evidence="6" type="ORF">BRETT_003406</name>
</gene>
<dbReference type="PROSITE" id="PS50030">
    <property type="entry name" value="UBA"/>
    <property type="match status" value="1"/>
</dbReference>
<feature type="compositionally biased region" description="Basic and acidic residues" evidence="2">
    <location>
        <begin position="1112"/>
        <end position="1147"/>
    </location>
</feature>
<dbReference type="OrthoDB" id="524326at2759"/>
<feature type="region of interest" description="Disordered" evidence="2">
    <location>
        <begin position="374"/>
        <end position="419"/>
    </location>
</feature>
<dbReference type="KEGG" id="bbrx:BRETT_003406"/>
<dbReference type="CDD" id="cd00052">
    <property type="entry name" value="EH"/>
    <property type="match status" value="3"/>
</dbReference>
<evidence type="ECO:0008006" key="8">
    <source>
        <dbReference type="Google" id="ProtNLM"/>
    </source>
</evidence>
<dbReference type="InterPro" id="IPR015940">
    <property type="entry name" value="UBA"/>
</dbReference>
<feature type="domain" description="EH" evidence="4">
    <location>
        <begin position="13"/>
        <end position="92"/>
    </location>
</feature>
<feature type="domain" description="EH" evidence="4">
    <location>
        <begin position="153"/>
        <end position="244"/>
    </location>
</feature>
<dbReference type="GO" id="GO:0016197">
    <property type="term" value="P:endosomal transport"/>
    <property type="evidence" value="ECO:0007669"/>
    <property type="project" value="TreeGrafter"/>
</dbReference>
<feature type="compositionally biased region" description="Low complexity" evidence="2">
    <location>
        <begin position="1284"/>
        <end position="1296"/>
    </location>
</feature>
<feature type="compositionally biased region" description="Low complexity" evidence="2">
    <location>
        <begin position="263"/>
        <end position="286"/>
    </location>
</feature>
<feature type="compositionally biased region" description="Polar residues" evidence="2">
    <location>
        <begin position="525"/>
        <end position="603"/>
    </location>
</feature>
<sequence length="1428" mass="156401">MSGTLQEPPTSEEKKFYGSIFKTLDPAKTGKISGLAAKPLLEASGLPLASLGEIWNFADPDNTGFLDQRGFFSAMRMISDVQSGNQLTPDAVQHVKPLANFHTIPISSTGTGSMSIQGTGSNGMSPRGSRVPSTTSSIASNTRLIVPLLAPDQASKFGIMFDRTVSSPNGILSGVQARDIFLKARLPVQVLEKIWNLVDRQQRGELSRPEFIMAMHLIQSFLGKTMTVLPTVLPEAMWKTAEDSKATPPAVPSPRVTSNANMSVSVSSPQPSAHSSQPSSPASASSTDLNTWIMSLQQRQQYGALFDSLDKNKTGTLSGSQVASFLMTSNLPNDVLASIWELANLNNSDGFNRQEFCIAMYLVQKKLAGYNLPEKTPDELRESSQSSILQPPAPVQAQRTVPESRVASSASSSRGKSHMDDLKDIFGLETAAASNSKSASQSQTTPSTDTPVAPLQTSRTGTTFVPSSNFGRQLQKEQIEKEQQAKNAALEETNDTTSSSDEDEGPEDLDKPNYPPVIPERNSKPVFSSTDLSDQVQAGNAQNAGFSNQPTGFSDQLTGFSDQPTGFSNQPTGFSNQPTGFSNQPTGFSNQPAGFNSQPAGVTDASTAFADHGAEANVQPDAVKTQLSKATVDIANFSNEVNSLSRQNANLNSRKDKAQKELAKVLKVREDIKAKLAKLKTFYQSESETMQQKSKELVDVTKENNQLQQELSIVEANHHSEQAKLSNLQQELDKALNDSKLMKERLSSLNTEYQQFQEQNKSLEVREKQERSKAAVIRRQVESQQASNTQLKDQIQHLTESIKLLVSGQSKLADEYNKLEDESLDLHDKHTTLSAEYVEKNLSSPHTYSTTEPKNEDKAAETEISAKNNVEKKEKDINVKYPKIEDTNEAEEVAKSQNEDESLEKSMDEPKEAAKVPEEEENANNLADTEKMRAEKEPSLEEQNVKNIENDISSEKTGIEQSTNEKSINKSEPESEPAEQAPRKLDEEKNSISHTEPFGSVAKRASQQTVSDDDSYEVLNREDAMIASVPDVKPYASLNIPKPEEDENKDKEEEKVHENKQKEEEEERKEKKEEEKSNSVGLIDDATATASVKQNDGKLSFADSKLVSATENDTHEASTTDSFKVLEEKESKEGEQMTKDDKEKEPEPAVGNCDDDDDDDDDNDNGSFKPLKEHHISDSESSSSNDQFEDSFSSPVAPVINEKKTILDKTDAVKPINNENISAVDASPKKSTNPFYQATNDTMFDDLGLEEAVPETSEANEFDELDQRADQFTDPVGFSFTEASATPTATAANNDAGADDWEQVFAGFGNDPKLTIPPNDELQKNSNSQEFTSTPSGFTSTPSGFTSSPPGFTSIPAAEDANTNSLVEDEKKQEEKASDDLSQKYTQAQSLAIDELIGMGFDENKSIDALKKKSWNLDDATNYLLDNS</sequence>
<feature type="compositionally biased region" description="Low complexity" evidence="2">
    <location>
        <begin position="1179"/>
        <end position="1194"/>
    </location>
</feature>
<dbReference type="SMART" id="SM00027">
    <property type="entry name" value="EH"/>
    <property type="match status" value="3"/>
</dbReference>
<feature type="compositionally biased region" description="Basic and acidic residues" evidence="2">
    <location>
        <begin position="928"/>
        <end position="939"/>
    </location>
</feature>
<dbReference type="PROSITE" id="PS50222">
    <property type="entry name" value="EF_HAND_2"/>
    <property type="match status" value="2"/>
</dbReference>
<feature type="compositionally biased region" description="Polar residues" evidence="2">
    <location>
        <begin position="455"/>
        <end position="472"/>
    </location>
</feature>
<feature type="coiled-coil region" evidence="1">
    <location>
        <begin position="627"/>
        <end position="801"/>
    </location>
</feature>
<dbReference type="SUPFAM" id="SSF46934">
    <property type="entry name" value="UBA-like"/>
    <property type="match status" value="1"/>
</dbReference>
<protein>
    <recommendedName>
        <fullName evidence="8">Actin cytoskeleton-regulatory complex protein PAN1</fullName>
    </recommendedName>
</protein>